<dbReference type="AlphaFoldDB" id="A0AAV5W7C6"/>
<dbReference type="Proteomes" id="UP001432322">
    <property type="component" value="Unassembled WGS sequence"/>
</dbReference>
<sequence>DEQNMSCNDKFEKIFEEIMWKNVQDYQAGDAAAATAMYDAQGVVIDKLKEITKMAQSYIDMGKMDFK</sequence>
<gene>
    <name evidence="1" type="ORF">PFISCL1PPCAC_17900</name>
</gene>
<accession>A0AAV5W7C6</accession>
<keyword evidence="2" id="KW-1185">Reference proteome</keyword>
<comment type="caution">
    <text evidence="1">The sequence shown here is derived from an EMBL/GenBank/DDBJ whole genome shotgun (WGS) entry which is preliminary data.</text>
</comment>
<evidence type="ECO:0000313" key="1">
    <source>
        <dbReference type="EMBL" id="GMT26603.1"/>
    </source>
</evidence>
<dbReference type="EMBL" id="BTSY01000005">
    <property type="protein sequence ID" value="GMT26603.1"/>
    <property type="molecule type" value="Genomic_DNA"/>
</dbReference>
<feature type="non-terminal residue" evidence="1">
    <location>
        <position position="67"/>
    </location>
</feature>
<protein>
    <submittedName>
        <fullName evidence="1">Uncharacterized protein</fullName>
    </submittedName>
</protein>
<organism evidence="1 2">
    <name type="scientific">Pristionchus fissidentatus</name>
    <dbReference type="NCBI Taxonomy" id="1538716"/>
    <lineage>
        <taxon>Eukaryota</taxon>
        <taxon>Metazoa</taxon>
        <taxon>Ecdysozoa</taxon>
        <taxon>Nematoda</taxon>
        <taxon>Chromadorea</taxon>
        <taxon>Rhabditida</taxon>
        <taxon>Rhabditina</taxon>
        <taxon>Diplogasteromorpha</taxon>
        <taxon>Diplogasteroidea</taxon>
        <taxon>Neodiplogasteridae</taxon>
        <taxon>Pristionchus</taxon>
    </lineage>
</organism>
<feature type="non-terminal residue" evidence="1">
    <location>
        <position position="1"/>
    </location>
</feature>
<proteinExistence type="predicted"/>
<reference evidence="1" key="1">
    <citation type="submission" date="2023-10" db="EMBL/GenBank/DDBJ databases">
        <title>Genome assembly of Pristionchus species.</title>
        <authorList>
            <person name="Yoshida K."/>
            <person name="Sommer R.J."/>
        </authorList>
    </citation>
    <scope>NUCLEOTIDE SEQUENCE</scope>
    <source>
        <strain evidence="1">RS5133</strain>
    </source>
</reference>
<evidence type="ECO:0000313" key="2">
    <source>
        <dbReference type="Proteomes" id="UP001432322"/>
    </source>
</evidence>
<name>A0AAV5W7C6_9BILA</name>